<reference evidence="5" key="1">
    <citation type="journal article" date="2020" name="Plant J.">
        <title>Transposons played a major role in the diversification between the closely related almond and peach genomes: results from the almond genome sequence.</title>
        <authorList>
            <person name="Alioto T."/>
            <person name="Alexiou K.G."/>
            <person name="Bardil A."/>
            <person name="Barteri F."/>
            <person name="Castanera R."/>
            <person name="Cruz F."/>
            <person name="Dhingra A."/>
            <person name="Duval H."/>
            <person name="Fernandez I Marti A."/>
            <person name="Frias L."/>
            <person name="Galan B."/>
            <person name="Garcia J.L."/>
            <person name="Howad W."/>
            <person name="Gomez-Garrido J."/>
            <person name="Gut M."/>
            <person name="Julca I."/>
            <person name="Morata J."/>
            <person name="Puigdomenech P."/>
            <person name="Ribeca P."/>
            <person name="Rubio Cabetas M.J."/>
            <person name="Vlasova A."/>
            <person name="Wirthensohn M."/>
            <person name="Garcia-Mas J."/>
            <person name="Gabaldon T."/>
            <person name="Casacuberta J.M."/>
            <person name="Arus P."/>
        </authorList>
    </citation>
    <scope>NUCLEOTIDE SEQUENCE [LARGE SCALE GENOMIC DNA]</scope>
    <source>
        <strain evidence="5">cv. Texas</strain>
    </source>
</reference>
<feature type="transmembrane region" description="Helical" evidence="3">
    <location>
        <begin position="80"/>
        <end position="98"/>
    </location>
</feature>
<feature type="compositionally biased region" description="Basic and acidic residues" evidence="2">
    <location>
        <begin position="21"/>
        <end position="37"/>
    </location>
</feature>
<keyword evidence="1" id="KW-0407">Ion channel</keyword>
<organism evidence="4 5">
    <name type="scientific">Prunus dulcis</name>
    <name type="common">Almond</name>
    <name type="synonym">Amygdalus dulcis</name>
    <dbReference type="NCBI Taxonomy" id="3755"/>
    <lineage>
        <taxon>Eukaryota</taxon>
        <taxon>Viridiplantae</taxon>
        <taxon>Streptophyta</taxon>
        <taxon>Embryophyta</taxon>
        <taxon>Tracheophyta</taxon>
        <taxon>Spermatophyta</taxon>
        <taxon>Magnoliopsida</taxon>
        <taxon>eudicotyledons</taxon>
        <taxon>Gunneridae</taxon>
        <taxon>Pentapetalae</taxon>
        <taxon>rosids</taxon>
        <taxon>fabids</taxon>
        <taxon>Rosales</taxon>
        <taxon>Rosaceae</taxon>
        <taxon>Amygdaloideae</taxon>
        <taxon>Amygdaleae</taxon>
        <taxon>Prunus</taxon>
    </lineage>
</organism>
<evidence type="ECO:0000256" key="1">
    <source>
        <dbReference type="ARBA" id="ARBA00023303"/>
    </source>
</evidence>
<dbReference type="GO" id="GO:0034220">
    <property type="term" value="P:monoatomic ion transmembrane transport"/>
    <property type="evidence" value="ECO:0007669"/>
    <property type="project" value="UniProtKB-KW"/>
</dbReference>
<gene>
    <name evidence="4" type="ORF">ALMOND_2B009938</name>
</gene>
<keyword evidence="1" id="KW-0813">Transport</keyword>
<dbReference type="PANTHER" id="PTHR45651">
    <property type="entry name" value="CYCLIC NUCLEOTIDE-GATED ION CHANNEL 15-RELATED-RELATED"/>
    <property type="match status" value="1"/>
</dbReference>
<evidence type="ECO:0000313" key="4">
    <source>
        <dbReference type="EMBL" id="VVA12345.1"/>
    </source>
</evidence>
<evidence type="ECO:0000313" key="5">
    <source>
        <dbReference type="Proteomes" id="UP000327085"/>
    </source>
</evidence>
<keyword evidence="3" id="KW-0472">Membrane</keyword>
<dbReference type="EMBL" id="CABIKO010000005">
    <property type="protein sequence ID" value="VVA12345.1"/>
    <property type="molecule type" value="Genomic_DNA"/>
</dbReference>
<dbReference type="OMA" id="STIAKMW"/>
<proteinExistence type="predicted"/>
<sequence length="197" mass="22723">MATGEVTVVVENIEGNMEGNMEGKTEATDNSKEKVASDRYSNSGATVKNSAMKDEDGSNKKEDENHDTRWGAFLQMWKKIFVVSCLFAVALDPLFLYVPMMKDDIKCLLADRNSKTTALLLRSLTDLFYIFDIIFQIYTSAKYRVSVTQNDSKIRFSWKSTIAKMWVFFRFYNNIFIDILPILPLPQVRPLLEFTFY</sequence>
<feature type="region of interest" description="Disordered" evidence="2">
    <location>
        <begin position="12"/>
        <end position="65"/>
    </location>
</feature>
<dbReference type="InParanoid" id="A0A5E4E9H2"/>
<feature type="transmembrane region" description="Helical" evidence="3">
    <location>
        <begin position="119"/>
        <end position="138"/>
    </location>
</feature>
<accession>A0A5E4E9H2</accession>
<feature type="compositionally biased region" description="Basic and acidic residues" evidence="2">
    <location>
        <begin position="51"/>
        <end position="65"/>
    </location>
</feature>
<dbReference type="AlphaFoldDB" id="A0A5E4E9H2"/>
<keyword evidence="1" id="KW-0406">Ion transport</keyword>
<keyword evidence="3" id="KW-0812">Transmembrane</keyword>
<dbReference type="Gramene" id="VVA12345">
    <property type="protein sequence ID" value="VVA12345"/>
    <property type="gene ID" value="Prudul26B009938"/>
</dbReference>
<dbReference type="PANTHER" id="PTHR45651:SF68">
    <property type="entry name" value="ION TRANSPORT DOMAIN-CONTAINING PROTEIN"/>
    <property type="match status" value="1"/>
</dbReference>
<keyword evidence="3" id="KW-1133">Transmembrane helix</keyword>
<evidence type="ECO:0000256" key="3">
    <source>
        <dbReference type="SAM" id="Phobius"/>
    </source>
</evidence>
<evidence type="ECO:0000256" key="2">
    <source>
        <dbReference type="SAM" id="MobiDB-lite"/>
    </source>
</evidence>
<dbReference type="GO" id="GO:0016020">
    <property type="term" value="C:membrane"/>
    <property type="evidence" value="ECO:0007669"/>
    <property type="project" value="UniProtKB-SubCell"/>
</dbReference>
<name>A0A5E4E9H2_PRUDU</name>
<dbReference type="Proteomes" id="UP000327085">
    <property type="component" value="Chromosome 2"/>
</dbReference>
<feature type="compositionally biased region" description="Polar residues" evidence="2">
    <location>
        <begin position="39"/>
        <end position="49"/>
    </location>
</feature>
<protein>
    <submittedName>
        <fullName evidence="4">PREDICTED: cyclic</fullName>
    </submittedName>
</protein>